<name>A0A518G4C1_9BACT</name>
<feature type="region of interest" description="Disordered" evidence="1">
    <location>
        <begin position="34"/>
        <end position="57"/>
    </location>
</feature>
<reference evidence="2 3" key="1">
    <citation type="submission" date="2019-02" db="EMBL/GenBank/DDBJ databases">
        <title>Deep-cultivation of Planctomycetes and their phenomic and genomic characterization uncovers novel biology.</title>
        <authorList>
            <person name="Wiegand S."/>
            <person name="Jogler M."/>
            <person name="Boedeker C."/>
            <person name="Pinto D."/>
            <person name="Vollmers J."/>
            <person name="Rivas-Marin E."/>
            <person name="Kohn T."/>
            <person name="Peeters S.H."/>
            <person name="Heuer A."/>
            <person name="Rast P."/>
            <person name="Oberbeckmann S."/>
            <person name="Bunk B."/>
            <person name="Jeske O."/>
            <person name="Meyerdierks A."/>
            <person name="Storesund J.E."/>
            <person name="Kallscheuer N."/>
            <person name="Luecker S."/>
            <person name="Lage O.M."/>
            <person name="Pohl T."/>
            <person name="Merkel B.J."/>
            <person name="Hornburger P."/>
            <person name="Mueller R.-W."/>
            <person name="Bruemmer F."/>
            <person name="Labrenz M."/>
            <person name="Spormann A.M."/>
            <person name="Op den Camp H."/>
            <person name="Overmann J."/>
            <person name="Amann R."/>
            <person name="Jetten M.S.M."/>
            <person name="Mascher T."/>
            <person name="Medema M.H."/>
            <person name="Devos D.P."/>
            <person name="Kaster A.-K."/>
            <person name="Ovreas L."/>
            <person name="Rohde M."/>
            <person name="Galperin M.Y."/>
            <person name="Jogler C."/>
        </authorList>
    </citation>
    <scope>NUCLEOTIDE SEQUENCE [LARGE SCALE GENOMIC DNA]</scope>
    <source>
        <strain evidence="2 3">Q31a</strain>
    </source>
</reference>
<protein>
    <submittedName>
        <fullName evidence="2">Uncharacterized protein</fullName>
    </submittedName>
</protein>
<evidence type="ECO:0000313" key="3">
    <source>
        <dbReference type="Proteomes" id="UP000318017"/>
    </source>
</evidence>
<dbReference type="AlphaFoldDB" id="A0A518G4C1"/>
<dbReference type="Proteomes" id="UP000318017">
    <property type="component" value="Chromosome"/>
</dbReference>
<evidence type="ECO:0000313" key="2">
    <source>
        <dbReference type="EMBL" id="QDV23441.1"/>
    </source>
</evidence>
<sequence>MKVFLKAVIVLQHDTAKELSGSFRPARITPLVSSNPSSRNRLCQSQTQGGKGSGKCRNFGFPRDGPHLKSVLFRPWLAGFMCVSTIEPDHL</sequence>
<dbReference type="EMBL" id="CP036298">
    <property type="protein sequence ID" value="QDV23441.1"/>
    <property type="molecule type" value="Genomic_DNA"/>
</dbReference>
<proteinExistence type="predicted"/>
<organism evidence="2 3">
    <name type="scientific">Aureliella helgolandensis</name>
    <dbReference type="NCBI Taxonomy" id="2527968"/>
    <lineage>
        <taxon>Bacteria</taxon>
        <taxon>Pseudomonadati</taxon>
        <taxon>Planctomycetota</taxon>
        <taxon>Planctomycetia</taxon>
        <taxon>Pirellulales</taxon>
        <taxon>Pirellulaceae</taxon>
        <taxon>Aureliella</taxon>
    </lineage>
</organism>
<gene>
    <name evidence="2" type="ORF">Q31a_17390</name>
</gene>
<keyword evidence="3" id="KW-1185">Reference proteome</keyword>
<feature type="compositionally biased region" description="Polar residues" evidence="1">
    <location>
        <begin position="34"/>
        <end position="43"/>
    </location>
</feature>
<accession>A0A518G4C1</accession>
<evidence type="ECO:0000256" key="1">
    <source>
        <dbReference type="SAM" id="MobiDB-lite"/>
    </source>
</evidence>
<dbReference type="KEGG" id="ahel:Q31a_17390"/>